<feature type="domain" description="Sialidase" evidence="1">
    <location>
        <begin position="27"/>
        <end position="293"/>
    </location>
</feature>
<keyword evidence="3" id="KW-1185">Reference proteome</keyword>
<dbReference type="InterPro" id="IPR036278">
    <property type="entry name" value="Sialidase_sf"/>
</dbReference>
<proteinExistence type="predicted"/>
<dbReference type="Proteomes" id="UP001204798">
    <property type="component" value="Unassembled WGS sequence"/>
</dbReference>
<dbReference type="Gene3D" id="2.120.10.10">
    <property type="match status" value="1"/>
</dbReference>
<evidence type="ECO:0000313" key="2">
    <source>
        <dbReference type="EMBL" id="MCS3917631.1"/>
    </source>
</evidence>
<evidence type="ECO:0000313" key="3">
    <source>
        <dbReference type="Proteomes" id="UP001204798"/>
    </source>
</evidence>
<gene>
    <name evidence="2" type="ORF">M2350_000028</name>
</gene>
<comment type="caution">
    <text evidence="2">The sequence shown here is derived from an EMBL/GenBank/DDBJ whole genome shotgun (WGS) entry which is preliminary data.</text>
</comment>
<sequence>MVKREIFEPMPSHPMAHASTLTELPDGKLLCAFYAGAYETAPDQAIFIAQASKRSDRFWEWTKPRKLIDTPQKADGNPVLFTSPDGTIWLFFVTLQGTGWSSSLLFVVKSFDGGETWSEPQLLSAVKGTMPRTKPLVLRDGAWLLPLYDEIRWRPIFWRSEDNGQTWKEFVVQTRHRLIQPAVVELSDGKLLAYCRSTSGRIFRLISEDGGLHWSEPEPTHLPNPNSAVDLARLPNGSLVLAFNDSVDKRTPLSIAYSPNENEQWIVIWDLEVGDGEFSYPCLLVASDGTIHCVYTYRRRTIRHAVFGEDWLRGR</sequence>
<dbReference type="SUPFAM" id="SSF50939">
    <property type="entry name" value="Sialidases"/>
    <property type="match status" value="1"/>
</dbReference>
<evidence type="ECO:0000259" key="1">
    <source>
        <dbReference type="Pfam" id="PF13088"/>
    </source>
</evidence>
<dbReference type="PANTHER" id="PTHR43752:SF2">
    <property type="entry name" value="BNR_ASP-BOX REPEAT FAMILY PROTEIN"/>
    <property type="match status" value="1"/>
</dbReference>
<reference evidence="2 3" key="1">
    <citation type="submission" date="2022-08" db="EMBL/GenBank/DDBJ databases">
        <title>Bacterial and archaeal communities from various locations to study Microbial Dark Matter (Phase II).</title>
        <authorList>
            <person name="Stepanauskas R."/>
        </authorList>
    </citation>
    <scope>NUCLEOTIDE SEQUENCE [LARGE SCALE GENOMIC DNA]</scope>
    <source>
        <strain evidence="2 3">PD1</strain>
    </source>
</reference>
<dbReference type="EMBL" id="JANUCP010000001">
    <property type="protein sequence ID" value="MCS3917631.1"/>
    <property type="molecule type" value="Genomic_DNA"/>
</dbReference>
<protein>
    <submittedName>
        <fullName evidence="2">Neuraminidase</fullName>
    </submittedName>
</protein>
<dbReference type="CDD" id="cd15482">
    <property type="entry name" value="Sialidase_non-viral"/>
    <property type="match status" value="1"/>
</dbReference>
<dbReference type="RefSeq" id="WP_259091833.1">
    <property type="nucleotide sequence ID" value="NZ_CP130454.1"/>
</dbReference>
<name>A0ABT2EIA6_9BACT</name>
<organism evidence="2 3">
    <name type="scientific">Candidatus Fervidibacter sacchari</name>
    <dbReference type="NCBI Taxonomy" id="1448929"/>
    <lineage>
        <taxon>Bacteria</taxon>
        <taxon>Candidatus Fervidibacterota</taxon>
        <taxon>Candidatus Fervidibacter</taxon>
    </lineage>
</organism>
<dbReference type="Pfam" id="PF13088">
    <property type="entry name" value="BNR_2"/>
    <property type="match status" value="1"/>
</dbReference>
<dbReference type="InterPro" id="IPR011040">
    <property type="entry name" value="Sialidase"/>
</dbReference>
<accession>A0ABT2EIA6</accession>
<dbReference type="PANTHER" id="PTHR43752">
    <property type="entry name" value="BNR/ASP-BOX REPEAT FAMILY PROTEIN"/>
    <property type="match status" value="1"/>
</dbReference>